<dbReference type="EMBL" id="CP042476">
    <property type="protein sequence ID" value="QED36905.1"/>
    <property type="molecule type" value="Genomic_DNA"/>
</dbReference>
<dbReference type="SMART" id="SM00014">
    <property type="entry name" value="acidPPc"/>
    <property type="match status" value="1"/>
</dbReference>
<keyword evidence="1" id="KW-0812">Transmembrane</keyword>
<keyword evidence="4" id="KW-1185">Reference proteome</keyword>
<evidence type="ECO:0000313" key="3">
    <source>
        <dbReference type="EMBL" id="QED36905.1"/>
    </source>
</evidence>
<dbReference type="OrthoDB" id="9773582at2"/>
<dbReference type="InterPro" id="IPR036938">
    <property type="entry name" value="PAP2/HPO_sf"/>
</dbReference>
<keyword evidence="1" id="KW-1133">Transmembrane helix</keyword>
<feature type="domain" description="Phosphatidic acid phosphatase type 2/haloperoxidase" evidence="2">
    <location>
        <begin position="115"/>
        <end position="227"/>
    </location>
</feature>
<dbReference type="Pfam" id="PF01569">
    <property type="entry name" value="PAP2"/>
    <property type="match status" value="1"/>
</dbReference>
<dbReference type="PANTHER" id="PTHR14969">
    <property type="entry name" value="SPHINGOSINE-1-PHOSPHATE PHOSPHOHYDROLASE"/>
    <property type="match status" value="1"/>
</dbReference>
<dbReference type="RefSeq" id="WP_146831194.1">
    <property type="nucleotide sequence ID" value="NZ_CP042476.1"/>
</dbReference>
<dbReference type="KEGG" id="anp:FK178_03895"/>
<name>A0A5B8YG52_9FLAO</name>
<proteinExistence type="predicted"/>
<feature type="transmembrane region" description="Helical" evidence="1">
    <location>
        <begin position="91"/>
        <end position="107"/>
    </location>
</feature>
<accession>A0A5B8YG52</accession>
<dbReference type="SUPFAM" id="SSF48317">
    <property type="entry name" value="Acid phosphatase/Vanadium-dependent haloperoxidase"/>
    <property type="match status" value="1"/>
</dbReference>
<feature type="transmembrane region" description="Helical" evidence="1">
    <location>
        <begin position="186"/>
        <end position="204"/>
    </location>
</feature>
<feature type="transmembrane region" description="Helical" evidence="1">
    <location>
        <begin position="152"/>
        <end position="174"/>
    </location>
</feature>
<dbReference type="Proteomes" id="UP000321954">
    <property type="component" value="Chromosome"/>
</dbReference>
<protein>
    <submittedName>
        <fullName evidence="3">Phosphatase PAP2 family protein</fullName>
    </submittedName>
</protein>
<organism evidence="3 4">
    <name type="scientific">Antarcticibacterium arcticum</name>
    <dbReference type="NCBI Taxonomy" id="2585771"/>
    <lineage>
        <taxon>Bacteria</taxon>
        <taxon>Pseudomonadati</taxon>
        <taxon>Bacteroidota</taxon>
        <taxon>Flavobacteriia</taxon>
        <taxon>Flavobacteriales</taxon>
        <taxon>Flavobacteriaceae</taxon>
        <taxon>Antarcticibacterium</taxon>
    </lineage>
</organism>
<dbReference type="PANTHER" id="PTHR14969:SF13">
    <property type="entry name" value="AT30094P"/>
    <property type="match status" value="1"/>
</dbReference>
<dbReference type="CDD" id="cd03392">
    <property type="entry name" value="PAP2_like_2"/>
    <property type="match status" value="1"/>
</dbReference>
<gene>
    <name evidence="3" type="ORF">FK178_03895</name>
</gene>
<evidence type="ECO:0000259" key="2">
    <source>
        <dbReference type="SMART" id="SM00014"/>
    </source>
</evidence>
<evidence type="ECO:0000313" key="4">
    <source>
        <dbReference type="Proteomes" id="UP000321954"/>
    </source>
</evidence>
<sequence length="249" mass="28925">MRKKIIQILLEIRKLLRDKFHQYNEHLPFILTLFIVLILVVLGINIFISLTETLHSDALAKYDCKITEFVISYRTPPLNKFLQFITEVGDFYGYLVIAIVSTIIFYLKFKNWRYVVEIFFVLIVSGLSNVALKNVINRARPSAEHLVSVETLSYPSGHAMSAIAFYGFLIYLVYTFKLKSWIKIGLIFLFTFLILAIGISRIYLGVHFPSDVVGGYIAGFIWVIFCIVLFHIIDLLRKRRKNRKVKDTD</sequence>
<feature type="transmembrane region" description="Helical" evidence="1">
    <location>
        <begin position="216"/>
        <end position="236"/>
    </location>
</feature>
<keyword evidence="1" id="KW-0472">Membrane</keyword>
<feature type="transmembrane region" description="Helical" evidence="1">
    <location>
        <begin position="114"/>
        <end position="132"/>
    </location>
</feature>
<evidence type="ECO:0000256" key="1">
    <source>
        <dbReference type="SAM" id="Phobius"/>
    </source>
</evidence>
<reference evidence="3 4" key="1">
    <citation type="submission" date="2019-08" db="EMBL/GenBank/DDBJ databases">
        <title>Antarcticibacterium arcticum sp. nov., a bacterium isolated from marine sediment of the Canadian Beaufort Sea.</title>
        <authorList>
            <person name="Lee Y.M."/>
            <person name="Baek K."/>
            <person name="Lee D.-H."/>
            <person name="Shin S.C."/>
            <person name="Jin Y.K."/>
            <person name="Park Y."/>
        </authorList>
    </citation>
    <scope>NUCLEOTIDE SEQUENCE [LARGE SCALE GENOMIC DNA]</scope>
    <source>
        <strain evidence="3 4">PAMC 28998</strain>
    </source>
</reference>
<feature type="transmembrane region" description="Helical" evidence="1">
    <location>
        <begin position="27"/>
        <end position="48"/>
    </location>
</feature>
<dbReference type="Gene3D" id="1.20.144.10">
    <property type="entry name" value="Phosphatidic acid phosphatase type 2/haloperoxidase"/>
    <property type="match status" value="1"/>
</dbReference>
<dbReference type="InterPro" id="IPR000326">
    <property type="entry name" value="PAP2/HPO"/>
</dbReference>
<dbReference type="AlphaFoldDB" id="A0A5B8YG52"/>